<dbReference type="GO" id="GO:0030244">
    <property type="term" value="P:cellulose biosynthetic process"/>
    <property type="evidence" value="ECO:0007669"/>
    <property type="project" value="UniProtKB-KW"/>
</dbReference>
<dbReference type="NCBIfam" id="TIGR03030">
    <property type="entry name" value="CelA"/>
    <property type="match status" value="1"/>
</dbReference>
<keyword evidence="3 7" id="KW-0808">Transferase</keyword>
<keyword evidence="10" id="KW-1185">Reference proteome</keyword>
<dbReference type="HOGENOM" id="CLU_011907_0_0_5"/>
<feature type="transmembrane region" description="Helical" evidence="7">
    <location>
        <begin position="34"/>
        <end position="53"/>
    </location>
</feature>
<keyword evidence="5 7" id="KW-1133">Transmembrane helix</keyword>
<gene>
    <name evidence="9" type="ORF">Salmuc_04572</name>
</gene>
<keyword evidence="7" id="KW-0135">Cellulose biosynthesis</keyword>
<comment type="caution">
    <text evidence="9">The sequence shown here is derived from an EMBL/GenBank/DDBJ whole genome shotgun (WGS) entry which is preliminary data.</text>
</comment>
<comment type="cofactor">
    <cofactor evidence="7">
        <name>Mg(2+)</name>
        <dbReference type="ChEBI" id="CHEBI:18420"/>
    </cofactor>
</comment>
<dbReference type="Proteomes" id="UP000015347">
    <property type="component" value="Unassembled WGS sequence"/>
</dbReference>
<feature type="transmembrane region" description="Helical" evidence="7">
    <location>
        <begin position="446"/>
        <end position="465"/>
    </location>
</feature>
<dbReference type="eggNOG" id="COG1215">
    <property type="taxonomic scope" value="Bacteria"/>
</dbReference>
<dbReference type="SUPFAM" id="SSF53448">
    <property type="entry name" value="Nucleotide-diphospho-sugar transferases"/>
    <property type="match status" value="1"/>
</dbReference>
<proteinExistence type="predicted"/>
<dbReference type="PRINTS" id="PR01439">
    <property type="entry name" value="CELLSNTHASEA"/>
</dbReference>
<dbReference type="Gene3D" id="2.40.10.220">
    <property type="entry name" value="predicted glycosyltransferase like domains"/>
    <property type="match status" value="1"/>
</dbReference>
<keyword evidence="7" id="KW-1003">Cell membrane</keyword>
<comment type="pathway">
    <text evidence="7">Glycan metabolism; bacterial cellulose biosynthesis.</text>
</comment>
<dbReference type="UniPathway" id="UPA00694"/>
<name>S9RNV7_9RHOB</name>
<evidence type="ECO:0000259" key="8">
    <source>
        <dbReference type="Pfam" id="PF00535"/>
    </source>
</evidence>
<dbReference type="InterPro" id="IPR003919">
    <property type="entry name" value="Cell_synth_A"/>
</dbReference>
<dbReference type="InterPro" id="IPR001173">
    <property type="entry name" value="Glyco_trans_2-like"/>
</dbReference>
<protein>
    <recommendedName>
        <fullName evidence="7">Cellulose synthase catalytic subunit [UDP-forming]</fullName>
        <ecNumber evidence="7">2.4.1.12</ecNumber>
    </recommendedName>
</protein>
<evidence type="ECO:0000313" key="9">
    <source>
        <dbReference type="EMBL" id="EPX75654.1"/>
    </source>
</evidence>
<comment type="subcellular location">
    <subcellularLocation>
        <location evidence="7">Cell inner membrane</location>
    </subcellularLocation>
    <subcellularLocation>
        <location evidence="1">Membrane</location>
        <topology evidence="1">Multi-pass membrane protein</topology>
    </subcellularLocation>
</comment>
<dbReference type="CDD" id="cd06421">
    <property type="entry name" value="CESA_CelA_like"/>
    <property type="match status" value="1"/>
</dbReference>
<evidence type="ECO:0000256" key="5">
    <source>
        <dbReference type="ARBA" id="ARBA00022989"/>
    </source>
</evidence>
<evidence type="ECO:0000256" key="4">
    <source>
        <dbReference type="ARBA" id="ARBA00022692"/>
    </source>
</evidence>
<dbReference type="AlphaFoldDB" id="S9RNV7"/>
<reference evidence="10" key="1">
    <citation type="journal article" date="2014" name="Stand. Genomic Sci.">
        <title>Genome sequence of the exopolysaccharide-producing Salipiger mucosus type strain (DSM 16094(T)), a moderately halophilic member of the Roseobacter clade.</title>
        <authorList>
            <person name="Riedel T."/>
            <person name="Spring S."/>
            <person name="Fiebig A."/>
            <person name="Petersen J."/>
            <person name="Kyrpides N.C."/>
            <person name="Goker M."/>
            <person name="Klenk H.P."/>
        </authorList>
    </citation>
    <scope>NUCLEOTIDE SEQUENCE [LARGE SCALE GENOMIC DNA]</scope>
    <source>
        <strain evidence="10">DSM 16094</strain>
    </source>
</reference>
<feature type="transmembrane region" description="Helical" evidence="7">
    <location>
        <begin position="96"/>
        <end position="120"/>
    </location>
</feature>
<evidence type="ECO:0000256" key="1">
    <source>
        <dbReference type="ARBA" id="ARBA00004141"/>
    </source>
</evidence>
<dbReference type="EMBL" id="APVH01000070">
    <property type="protein sequence ID" value="EPX75654.1"/>
    <property type="molecule type" value="Genomic_DNA"/>
</dbReference>
<sequence length="782" mass="87144">MTGKRGFMSIAIALLGLLWLLLLAIIIILAAAPIAVSVQAFLAIISVALIWLLKRFVPVNRQVRFLVLAIASVFVMRYWIWRVFETLPSPEDPVSFAAAVLLLGAESFTVALFFLTCLVTGDPCDRAPPKLMHVSQVPSVDILVPSYNEPPELLAVTLAAAKQIIYPEGKKTVVLCDDGGTDQRCNHPDKEIANAARERRETLQSLCRDMDIVYSTRARNEHAKAGNLNAALKHLDGDLVLILDADHVPSRDFLARTAGYFVEKPRLFLVQTPHFFTNRDPIERNIGLPETCPAENEMFYTTIHRGLDRLGGTFFCGSAALLRRAALDEVGGISGVTITEDAETALDIHSRGWESLYLNRAMSAGLQPETFASFIQQRGRWATGMMQILLLKNPLFRSGLSLTQRLCYLNSMSYWLFPVVRMIFLISPLFYLFFGLQIFVVQPDGVMAYILPYLLIAMLVQNGLFARVRWPLISEVYEIAQTPYLLKAVFKTFISPRSAKFNVTAKDETLEDEFISPVLVPLLLTTLVLLAGIVAAALRWYLFPGDRSVVQIVGGWALFNLLLAILALRSVIERQRRLLKPRTAIMAPASLWPEGQHSGSATDVVLRAISARKMRFVFADDDRKNEMIGEGARLVIRPKIDDAPELQHELTITLTRAEDPSDNAGRRLWSADIDRDHLIAASEITAHLVYGDSEKWMAAREAVPRSRGLISGIVFVLRLSLTSIVPSAIALFTYRGAPQDNPEDRYRNANETEAIKYYLADNTSDSDLSAAFLLPEDEGART</sequence>
<dbReference type="Pfam" id="PF00535">
    <property type="entry name" value="Glycos_transf_2"/>
    <property type="match status" value="1"/>
</dbReference>
<dbReference type="PANTHER" id="PTHR43867:SF2">
    <property type="entry name" value="CELLULOSE SYNTHASE CATALYTIC SUBUNIT A [UDP-FORMING]"/>
    <property type="match status" value="1"/>
</dbReference>
<dbReference type="STRING" id="1123237.Salmuc_04572"/>
<dbReference type="GO" id="GO:0016760">
    <property type="term" value="F:cellulose synthase (UDP-forming) activity"/>
    <property type="evidence" value="ECO:0007669"/>
    <property type="project" value="UniProtKB-EC"/>
</dbReference>
<keyword evidence="2 7" id="KW-0328">Glycosyltransferase</keyword>
<feature type="transmembrane region" description="Helical" evidence="7">
    <location>
        <begin position="414"/>
        <end position="440"/>
    </location>
</feature>
<organism evidence="9 10">
    <name type="scientific">Salipiger mucosus DSM 16094</name>
    <dbReference type="NCBI Taxonomy" id="1123237"/>
    <lineage>
        <taxon>Bacteria</taxon>
        <taxon>Pseudomonadati</taxon>
        <taxon>Pseudomonadota</taxon>
        <taxon>Alphaproteobacteria</taxon>
        <taxon>Rhodobacterales</taxon>
        <taxon>Roseobacteraceae</taxon>
        <taxon>Salipiger</taxon>
    </lineage>
</organism>
<feature type="transmembrane region" description="Helical" evidence="7">
    <location>
        <begin position="548"/>
        <end position="572"/>
    </location>
</feature>
<keyword evidence="6 7" id="KW-0472">Membrane</keyword>
<dbReference type="GO" id="GO:0035438">
    <property type="term" value="F:cyclic-di-GMP binding"/>
    <property type="evidence" value="ECO:0007669"/>
    <property type="project" value="InterPro"/>
</dbReference>
<dbReference type="InterPro" id="IPR050321">
    <property type="entry name" value="Glycosyltr_2/OpgH_subfam"/>
</dbReference>
<dbReference type="GO" id="GO:0005886">
    <property type="term" value="C:plasma membrane"/>
    <property type="evidence" value="ECO:0007669"/>
    <property type="project" value="UniProtKB-SubCell"/>
</dbReference>
<comment type="catalytic activity">
    <reaction evidence="7">
        <text>[(1-&gt;4)-beta-D-glucosyl](n) + UDP-alpha-D-glucose = [(1-&gt;4)-beta-D-glucosyl](n+1) + UDP + H(+)</text>
        <dbReference type="Rhea" id="RHEA:19929"/>
        <dbReference type="Rhea" id="RHEA-COMP:10033"/>
        <dbReference type="Rhea" id="RHEA-COMP:10034"/>
        <dbReference type="ChEBI" id="CHEBI:15378"/>
        <dbReference type="ChEBI" id="CHEBI:18246"/>
        <dbReference type="ChEBI" id="CHEBI:58223"/>
        <dbReference type="ChEBI" id="CHEBI:58885"/>
        <dbReference type="EC" id="2.4.1.12"/>
    </reaction>
</comment>
<dbReference type="EC" id="2.4.1.12" evidence="7"/>
<evidence type="ECO:0000256" key="2">
    <source>
        <dbReference type="ARBA" id="ARBA00022676"/>
    </source>
</evidence>
<dbReference type="Gene3D" id="3.90.550.10">
    <property type="entry name" value="Spore Coat Polysaccharide Biosynthesis Protein SpsA, Chain A"/>
    <property type="match status" value="1"/>
</dbReference>
<feature type="transmembrane region" description="Helical" evidence="7">
    <location>
        <begin position="518"/>
        <end position="542"/>
    </location>
</feature>
<dbReference type="InterPro" id="IPR029044">
    <property type="entry name" value="Nucleotide-diphossugar_trans"/>
</dbReference>
<accession>S9RNV7</accession>
<keyword evidence="7" id="KW-0997">Cell inner membrane</keyword>
<keyword evidence="7" id="KW-0973">c-di-GMP</keyword>
<dbReference type="GO" id="GO:0006011">
    <property type="term" value="P:UDP-alpha-D-glucose metabolic process"/>
    <property type="evidence" value="ECO:0007669"/>
    <property type="project" value="InterPro"/>
</dbReference>
<feature type="transmembrane region" description="Helical" evidence="7">
    <location>
        <begin position="7"/>
        <end position="28"/>
    </location>
</feature>
<feature type="transmembrane region" description="Helical" evidence="7">
    <location>
        <begin position="65"/>
        <end position="84"/>
    </location>
</feature>
<comment type="function">
    <text evidence="7">Catalytic subunit of cellulose synthase. It polymerizes uridine 5'-diphosphate glucose to cellulose.</text>
</comment>
<dbReference type="PANTHER" id="PTHR43867">
    <property type="entry name" value="CELLULOSE SYNTHASE CATALYTIC SUBUNIT A [UDP-FORMING]"/>
    <property type="match status" value="1"/>
</dbReference>
<feature type="transmembrane region" description="Helical" evidence="7">
    <location>
        <begin position="709"/>
        <end position="734"/>
    </location>
</feature>
<keyword evidence="4 7" id="KW-0812">Transmembrane</keyword>
<evidence type="ECO:0000256" key="3">
    <source>
        <dbReference type="ARBA" id="ARBA00022679"/>
    </source>
</evidence>
<evidence type="ECO:0000313" key="10">
    <source>
        <dbReference type="Proteomes" id="UP000015347"/>
    </source>
</evidence>
<evidence type="ECO:0000256" key="7">
    <source>
        <dbReference type="RuleBase" id="RU365020"/>
    </source>
</evidence>
<evidence type="ECO:0000256" key="6">
    <source>
        <dbReference type="ARBA" id="ARBA00023136"/>
    </source>
</evidence>
<feature type="domain" description="Glycosyltransferase 2-like" evidence="8">
    <location>
        <begin position="142"/>
        <end position="330"/>
    </location>
</feature>